<protein>
    <submittedName>
        <fullName evidence="3">Scaffolding protein</fullName>
    </submittedName>
</protein>
<dbReference type="OrthoDB" id="2365850at2"/>
<accession>A0A371IQX4</accession>
<gene>
    <name evidence="3" type="ORF">CHF27_011190</name>
</gene>
<evidence type="ECO:0000313" key="3">
    <source>
        <dbReference type="EMBL" id="RDY22876.1"/>
    </source>
</evidence>
<evidence type="ECO:0000256" key="2">
    <source>
        <dbReference type="SAM" id="MobiDB-lite"/>
    </source>
</evidence>
<dbReference type="RefSeq" id="WP_095405384.1">
    <property type="nucleotide sequence ID" value="NZ_NOJZ02000024.1"/>
</dbReference>
<dbReference type="Pfam" id="PF06810">
    <property type="entry name" value="Phage_scaffold"/>
    <property type="match status" value="1"/>
</dbReference>
<evidence type="ECO:0000256" key="1">
    <source>
        <dbReference type="SAM" id="Coils"/>
    </source>
</evidence>
<feature type="region of interest" description="Disordered" evidence="2">
    <location>
        <begin position="153"/>
        <end position="193"/>
    </location>
</feature>
<dbReference type="Proteomes" id="UP000243494">
    <property type="component" value="Unassembled WGS sequence"/>
</dbReference>
<comment type="caution">
    <text evidence="3">The sequence shown here is derived from an EMBL/GenBank/DDBJ whole genome shotgun (WGS) entry which is preliminary data.</text>
</comment>
<name>A0A371IQX4_9FIRM</name>
<reference evidence="3 4" key="1">
    <citation type="journal article" date="2017" name="Genome Announc.">
        <title>Draft Genome Sequence of Romboutsia maritimum sp. nov. Strain CCRI-22766(T), Isolated from Coastal Estuarine Mud.</title>
        <authorList>
            <person name="Maheux A.F."/>
            <person name="Boudreau D.K."/>
            <person name="Berube E."/>
            <person name="Boissinot M."/>
            <person name="Raymond F."/>
            <person name="Brodeur S."/>
            <person name="Corbeil J."/>
            <person name="Brightwell G."/>
            <person name="Broda D."/>
            <person name="Omar R.F."/>
            <person name="Bergeron M.G."/>
        </authorList>
    </citation>
    <scope>NUCLEOTIDE SEQUENCE [LARGE SCALE GENOMIC DNA]</scope>
    <source>
        <strain evidence="3 4">CCRI-22766</strain>
    </source>
</reference>
<feature type="coiled-coil region" evidence="1">
    <location>
        <begin position="37"/>
        <end position="95"/>
    </location>
</feature>
<dbReference type="AlphaFoldDB" id="A0A371IQX4"/>
<evidence type="ECO:0000313" key="4">
    <source>
        <dbReference type="Proteomes" id="UP000243494"/>
    </source>
</evidence>
<proteinExistence type="predicted"/>
<keyword evidence="4" id="KW-1185">Reference proteome</keyword>
<sequence length="193" mass="21738">MNLEELLGTELYKQVTEKLGDKKIMLDDGNFIPKSRFDQVNEAKKELETQVKDRDKQLKDLSTKAQGNEELTKQIEQLQLLNKQTQTDYEAKINQMQFGYALDSELTNAKCKNTKALKALLDIDSIKYQEGKFEGLESQLEGLRESDSYLFDLDAAPGNTGSPGNFGRNNNNPSGGDSQTSFMEVISNNSLRK</sequence>
<feature type="compositionally biased region" description="Polar residues" evidence="2">
    <location>
        <begin position="159"/>
        <end position="193"/>
    </location>
</feature>
<dbReference type="InterPro" id="IPR009636">
    <property type="entry name" value="SCAF"/>
</dbReference>
<keyword evidence="1" id="KW-0175">Coiled coil</keyword>
<organism evidence="3 4">
    <name type="scientific">Romboutsia maritimum</name>
    <dbReference type="NCBI Taxonomy" id="2020948"/>
    <lineage>
        <taxon>Bacteria</taxon>
        <taxon>Bacillati</taxon>
        <taxon>Bacillota</taxon>
        <taxon>Clostridia</taxon>
        <taxon>Peptostreptococcales</taxon>
        <taxon>Peptostreptococcaceae</taxon>
        <taxon>Romboutsia</taxon>
    </lineage>
</organism>
<dbReference type="EMBL" id="NOJZ02000024">
    <property type="protein sequence ID" value="RDY22876.1"/>
    <property type="molecule type" value="Genomic_DNA"/>
</dbReference>